<proteinExistence type="predicted"/>
<keyword evidence="2" id="KW-1185">Reference proteome</keyword>
<evidence type="ECO:0000313" key="2">
    <source>
        <dbReference type="Proteomes" id="UP000787472"/>
    </source>
</evidence>
<accession>A0A9E5MGG1</accession>
<evidence type="ECO:0000313" key="1">
    <source>
        <dbReference type="EMBL" id="NHO64611.1"/>
    </source>
</evidence>
<organism evidence="1 2">
    <name type="scientific">Pseudomaricurvus hydrocarbonicus</name>
    <dbReference type="NCBI Taxonomy" id="1470433"/>
    <lineage>
        <taxon>Bacteria</taxon>
        <taxon>Pseudomonadati</taxon>
        <taxon>Pseudomonadota</taxon>
        <taxon>Gammaproteobacteria</taxon>
        <taxon>Cellvibrionales</taxon>
        <taxon>Cellvibrionaceae</taxon>
        <taxon>Pseudomaricurvus</taxon>
    </lineage>
</organism>
<comment type="caution">
    <text evidence="1">The sequence shown here is derived from an EMBL/GenBank/DDBJ whole genome shotgun (WGS) entry which is preliminary data.</text>
</comment>
<sequence>MTTPILGITELADGQIDQFATANAAFRALEAAANDWTAVNVSAGDAAVSDADMKTYQVFSVSGHTANQAVTFGANKRVFQVYNASDTYTTNVTIGATVISVPAETLYKFWADGTTDGLVRAL</sequence>
<protein>
    <submittedName>
        <fullName evidence="1">Uncharacterized protein</fullName>
    </submittedName>
</protein>
<dbReference type="AlphaFoldDB" id="A0A9E5MGG1"/>
<gene>
    <name evidence="1" type="ORF">G8770_03505</name>
</gene>
<name>A0A9E5MGG1_9GAMM</name>
<dbReference type="RefSeq" id="WP_167181813.1">
    <property type="nucleotide sequence ID" value="NZ_JAAONZ010000002.1"/>
</dbReference>
<dbReference type="Proteomes" id="UP000787472">
    <property type="component" value="Unassembled WGS sequence"/>
</dbReference>
<dbReference type="EMBL" id="JAAONZ010000002">
    <property type="protein sequence ID" value="NHO64611.1"/>
    <property type="molecule type" value="Genomic_DNA"/>
</dbReference>
<reference evidence="1" key="1">
    <citation type="submission" date="2020-03" db="EMBL/GenBank/DDBJ databases">
        <authorList>
            <person name="Guo F."/>
        </authorList>
    </citation>
    <scope>NUCLEOTIDE SEQUENCE</scope>
    <source>
        <strain evidence="1">JCM 30134</strain>
    </source>
</reference>